<reference evidence="3" key="1">
    <citation type="submission" date="2023-04" db="EMBL/GenBank/DDBJ databases">
        <title>Candida boidinii NBRC 10035.</title>
        <authorList>
            <person name="Ichikawa N."/>
            <person name="Sato H."/>
            <person name="Tonouchi N."/>
        </authorList>
    </citation>
    <scope>NUCLEOTIDE SEQUENCE</scope>
    <source>
        <strain evidence="3">NBRC 10035</strain>
    </source>
</reference>
<dbReference type="InterPro" id="IPR039512">
    <property type="entry name" value="RCHY1_zinc-ribbon"/>
</dbReference>
<dbReference type="Proteomes" id="UP001165120">
    <property type="component" value="Unassembled WGS sequence"/>
</dbReference>
<dbReference type="AlphaFoldDB" id="A0A9W6TC58"/>
<feature type="compositionally biased region" description="Low complexity" evidence="1">
    <location>
        <begin position="67"/>
        <end position="96"/>
    </location>
</feature>
<keyword evidence="4" id="KW-1185">Reference proteome</keyword>
<accession>A0A9W6TC58</accession>
<evidence type="ECO:0000259" key="2">
    <source>
        <dbReference type="Pfam" id="PF14599"/>
    </source>
</evidence>
<proteinExistence type="predicted"/>
<name>A0A9W6TC58_CANBO</name>
<protein>
    <submittedName>
        <fullName evidence="3">Unnamed protein product</fullName>
    </submittedName>
</protein>
<feature type="region of interest" description="Disordered" evidence="1">
    <location>
        <begin position="59"/>
        <end position="96"/>
    </location>
</feature>
<feature type="domain" description="RCHY1 zinc-ribbon" evidence="2">
    <location>
        <begin position="2"/>
        <end position="36"/>
    </location>
</feature>
<comment type="caution">
    <text evidence="3">The sequence shown here is derived from an EMBL/GenBank/DDBJ whole genome shotgun (WGS) entry which is preliminary data.</text>
</comment>
<dbReference type="Pfam" id="PF14599">
    <property type="entry name" value="zinc_ribbon_6"/>
    <property type="match status" value="1"/>
</dbReference>
<dbReference type="EMBL" id="BSXN01005817">
    <property type="protein sequence ID" value="GME83283.1"/>
    <property type="molecule type" value="Genomic_DNA"/>
</dbReference>
<evidence type="ECO:0000313" key="3">
    <source>
        <dbReference type="EMBL" id="GME83283.1"/>
    </source>
</evidence>
<dbReference type="Gene3D" id="2.20.28.10">
    <property type="match status" value="1"/>
</dbReference>
<organism evidence="3 4">
    <name type="scientific">Candida boidinii</name>
    <name type="common">Yeast</name>
    <dbReference type="NCBI Taxonomy" id="5477"/>
    <lineage>
        <taxon>Eukaryota</taxon>
        <taxon>Fungi</taxon>
        <taxon>Dikarya</taxon>
        <taxon>Ascomycota</taxon>
        <taxon>Saccharomycotina</taxon>
        <taxon>Pichiomycetes</taxon>
        <taxon>Pichiales</taxon>
        <taxon>Pichiaceae</taxon>
        <taxon>Ogataea</taxon>
        <taxon>Ogataea/Candida clade</taxon>
    </lineage>
</organism>
<evidence type="ECO:0000256" key="1">
    <source>
        <dbReference type="SAM" id="MobiDB-lite"/>
    </source>
</evidence>
<gene>
    <name evidence="3" type="ORF">Cboi02_000688200</name>
</gene>
<evidence type="ECO:0000313" key="4">
    <source>
        <dbReference type="Proteomes" id="UP001165120"/>
    </source>
</evidence>
<sequence>MNTWNSIIKCVDCGGRSRVKFHFLGLKCDHCLSYNTMQLKLIKPEDNQSENDILRLMNGSDSVSQDNNNNNTTSINNNNNTTNNNNSNQLNNPNNLNTREIDLISKTRMIKHSLNDNFEFSMVDTDDIVEDAEEDAQDAEDELINTGGWEKGLFDHEYIG</sequence>